<name>A0AAV3R2Z1_LITER</name>
<dbReference type="PANTHER" id="PTHR46931:SF14">
    <property type="entry name" value="CRIB DOMAIN-CONTAINING PROTEIN RIC2"/>
    <property type="match status" value="1"/>
</dbReference>
<comment type="caution">
    <text evidence="3">The sequence shown here is derived from an EMBL/GenBank/DDBJ whole genome shotgun (WGS) entry which is preliminary data.</text>
</comment>
<dbReference type="Gene3D" id="3.90.810.10">
    <property type="entry name" value="CRIB domain"/>
    <property type="match status" value="1"/>
</dbReference>
<dbReference type="InterPro" id="IPR000095">
    <property type="entry name" value="CRIB_dom"/>
</dbReference>
<feature type="region of interest" description="Disordered" evidence="1">
    <location>
        <begin position="1"/>
        <end position="39"/>
    </location>
</feature>
<sequence>MGCMSQSSVAFGSKEIKKHRVPESADQENKLISKGEEKADGTKRRTLWAALEFPKLRISEKVNLVIMHFKTLSHLFVYKEDIEEIEVEMEIGQPTDVKHVTHIGWDGSTTVNPQFNLAMSAQTRGPPSIDGTLKSAL</sequence>
<dbReference type="PANTHER" id="PTHR46931">
    <property type="entry name" value="CRIB DOMAIN-CONTAINING PROTEIN RIC2"/>
    <property type="match status" value="1"/>
</dbReference>
<feature type="domain" description="CRIB" evidence="2">
    <location>
        <begin position="91"/>
        <end position="104"/>
    </location>
</feature>
<organism evidence="3 4">
    <name type="scientific">Lithospermum erythrorhizon</name>
    <name type="common">Purple gromwell</name>
    <name type="synonym">Lithospermum officinale var. erythrorhizon</name>
    <dbReference type="NCBI Taxonomy" id="34254"/>
    <lineage>
        <taxon>Eukaryota</taxon>
        <taxon>Viridiplantae</taxon>
        <taxon>Streptophyta</taxon>
        <taxon>Embryophyta</taxon>
        <taxon>Tracheophyta</taxon>
        <taxon>Spermatophyta</taxon>
        <taxon>Magnoliopsida</taxon>
        <taxon>eudicotyledons</taxon>
        <taxon>Gunneridae</taxon>
        <taxon>Pentapetalae</taxon>
        <taxon>asterids</taxon>
        <taxon>lamiids</taxon>
        <taxon>Boraginales</taxon>
        <taxon>Boraginaceae</taxon>
        <taxon>Boraginoideae</taxon>
        <taxon>Lithospermeae</taxon>
        <taxon>Lithospermum</taxon>
    </lineage>
</organism>
<dbReference type="EMBL" id="BAABME010024512">
    <property type="protein sequence ID" value="GAA0170348.1"/>
    <property type="molecule type" value="Genomic_DNA"/>
</dbReference>
<evidence type="ECO:0000313" key="3">
    <source>
        <dbReference type="EMBL" id="GAA0170348.1"/>
    </source>
</evidence>
<dbReference type="SMART" id="SM00285">
    <property type="entry name" value="PBD"/>
    <property type="match status" value="1"/>
</dbReference>
<dbReference type="InterPro" id="IPR044509">
    <property type="entry name" value="RIC2/4"/>
</dbReference>
<dbReference type="InterPro" id="IPR036936">
    <property type="entry name" value="CRIB_dom_sf"/>
</dbReference>
<gene>
    <name evidence="3" type="ORF">LIER_40938</name>
</gene>
<dbReference type="PROSITE" id="PS50108">
    <property type="entry name" value="CRIB"/>
    <property type="match status" value="1"/>
</dbReference>
<evidence type="ECO:0000259" key="2">
    <source>
        <dbReference type="PROSITE" id="PS50108"/>
    </source>
</evidence>
<keyword evidence="4" id="KW-1185">Reference proteome</keyword>
<proteinExistence type="predicted"/>
<feature type="compositionally biased region" description="Basic and acidic residues" evidence="1">
    <location>
        <begin position="21"/>
        <end position="39"/>
    </location>
</feature>
<accession>A0AAV3R2Z1</accession>
<reference evidence="3 4" key="1">
    <citation type="submission" date="2024-01" db="EMBL/GenBank/DDBJ databases">
        <title>The complete chloroplast genome sequence of Lithospermum erythrorhizon: insights into the phylogenetic relationship among Boraginaceae species and the maternal lineages of purple gromwells.</title>
        <authorList>
            <person name="Okada T."/>
            <person name="Watanabe K."/>
        </authorList>
    </citation>
    <scope>NUCLEOTIDE SEQUENCE [LARGE SCALE GENOMIC DNA]</scope>
</reference>
<evidence type="ECO:0000313" key="4">
    <source>
        <dbReference type="Proteomes" id="UP001454036"/>
    </source>
</evidence>
<dbReference type="Proteomes" id="UP001454036">
    <property type="component" value="Unassembled WGS sequence"/>
</dbReference>
<feature type="compositionally biased region" description="Polar residues" evidence="1">
    <location>
        <begin position="1"/>
        <end position="10"/>
    </location>
</feature>
<evidence type="ECO:0000256" key="1">
    <source>
        <dbReference type="SAM" id="MobiDB-lite"/>
    </source>
</evidence>
<dbReference type="AlphaFoldDB" id="A0AAV3R2Z1"/>
<protein>
    <recommendedName>
        <fullName evidence="2">CRIB domain-containing protein</fullName>
    </recommendedName>
</protein>
<dbReference type="Pfam" id="PF00786">
    <property type="entry name" value="PBD"/>
    <property type="match status" value="1"/>
</dbReference>